<dbReference type="OrthoDB" id="6581954at2759"/>
<evidence type="ECO:0000256" key="2">
    <source>
        <dbReference type="ARBA" id="ARBA00022448"/>
    </source>
</evidence>
<feature type="binding site" evidence="6">
    <location>
        <position position="398"/>
    </location>
    <ligand>
        <name>Na(+)</name>
        <dbReference type="ChEBI" id="CHEBI:29101"/>
        <label>1</label>
    </ligand>
</feature>
<name>A0A6J0UW76_9SAUR</name>
<dbReference type="PRINTS" id="PR00176">
    <property type="entry name" value="NANEUSMPORT"/>
</dbReference>
<evidence type="ECO:0000313" key="11">
    <source>
        <dbReference type="Proteomes" id="UP001652642"/>
    </source>
</evidence>
<evidence type="ECO:0000256" key="8">
    <source>
        <dbReference type="RuleBase" id="RU003732"/>
    </source>
</evidence>
<reference evidence="11" key="1">
    <citation type="submission" date="2025-05" db="UniProtKB">
        <authorList>
            <consortium name="RefSeq"/>
        </authorList>
    </citation>
    <scope>NUCLEOTIDE SEQUENCE [LARGE SCALE GENOMIC DNA]</scope>
</reference>
<feature type="transmembrane region" description="Helical" evidence="10">
    <location>
        <begin position="244"/>
        <end position="271"/>
    </location>
</feature>
<dbReference type="GO" id="GO:0089718">
    <property type="term" value="P:amino acid import across plasma membrane"/>
    <property type="evidence" value="ECO:0007669"/>
    <property type="project" value="TreeGrafter"/>
</dbReference>
<evidence type="ECO:0000256" key="1">
    <source>
        <dbReference type="ARBA" id="ARBA00004141"/>
    </source>
</evidence>
<keyword evidence="2 8" id="KW-0813">Transport</keyword>
<keyword evidence="6" id="KW-0479">Metal-binding</keyword>
<feature type="transmembrane region" description="Helical" evidence="10">
    <location>
        <begin position="213"/>
        <end position="232"/>
    </location>
</feature>
<keyword evidence="7" id="KW-1015">Disulfide bond</keyword>
<feature type="binding site" evidence="6">
    <location>
        <position position="55"/>
    </location>
    <ligand>
        <name>Na(+)</name>
        <dbReference type="ChEBI" id="CHEBI:29101"/>
        <label>1</label>
    </ligand>
</feature>
<dbReference type="KEGG" id="pvt:110086095"/>
<dbReference type="CTD" id="6534"/>
<keyword evidence="8" id="KW-0769">Symport</keyword>
<evidence type="ECO:0000256" key="10">
    <source>
        <dbReference type="SAM" id="Phobius"/>
    </source>
</evidence>
<keyword evidence="3 8" id="KW-0812">Transmembrane</keyword>
<feature type="transmembrane region" description="Helical" evidence="10">
    <location>
        <begin position="456"/>
        <end position="479"/>
    </location>
</feature>
<proteinExistence type="inferred from homology"/>
<accession>A0A6J0UW76</accession>
<dbReference type="PROSITE" id="PS00610">
    <property type="entry name" value="NA_NEUROTRAN_SYMP_1"/>
    <property type="match status" value="1"/>
</dbReference>
<feature type="region of interest" description="Disordered" evidence="9">
    <location>
        <begin position="1"/>
        <end position="22"/>
    </location>
</feature>
<dbReference type="InterPro" id="IPR000175">
    <property type="entry name" value="Na/ntran_symport"/>
</dbReference>
<dbReference type="PROSITE" id="PS50267">
    <property type="entry name" value="NA_NEUROTRAN_SYMP_3"/>
    <property type="match status" value="1"/>
</dbReference>
<gene>
    <name evidence="12" type="primary">SLC6A7</name>
</gene>
<dbReference type="GO" id="GO:0046872">
    <property type="term" value="F:metal ion binding"/>
    <property type="evidence" value="ECO:0007669"/>
    <property type="project" value="UniProtKB-KW"/>
</dbReference>
<keyword evidence="4 10" id="KW-1133">Transmembrane helix</keyword>
<feature type="transmembrane region" description="Helical" evidence="10">
    <location>
        <begin position="46"/>
        <end position="64"/>
    </location>
</feature>
<feature type="transmembrane region" description="Helical" evidence="10">
    <location>
        <begin position="383"/>
        <end position="404"/>
    </location>
</feature>
<sequence length="638" mass="71810">MKKGQEHHSQKPVIPDLLMTPSDQGDGDLEVDYPEDRGNWTGKLDFLLSCIGYCVGLGNVWRFPYRAYTNGGGAFLVPYFIMLAICGIPIFFMELSLGQFSSLGPLAVWKISPLFKGIGMATILIVSLVAIYYNMIIAYVLFYLFASLTKNLPWQYCGNWWNTDLCLDHHVMRTGNGAVPLNTSNTVSPSEEYWTRYVLHIQESSGIGDPGAIRWNLCLCLLLAWVIVYLCILKGVKSSGKVVYFTATFPYLILIMLLIRGVTLEGAWLGIKFYLTPQFDLLLSPKVWIEAALQIFYSLGVGFGGLLTFASYNTFHQNIYRDTFIVTVGNAVTSILAGFAIFSVLGYMSQELDVPVQEVAKAGPGLAFVVYPQAMTMLPLSPFWSFLFFFMLLTLGLDSQFAFLETIVTAVTDEFPYYLRPKKAFFSGVVCVIMFLMGLILTTEGGMYWLVLLDDYSAGFGLMVIVIATCLVVTRVYGLKRFCRDIQMMLGFKPGIYFKACWLFLSPVTMMALLVYSIIKYQPLEYNGTYRFPFWAEVLGILMGTFSCLMIPIGMVFAVLHEEGALWQRIKQASRPTMDWGPSLEENRTGMYVATLAGSQSPKPLMVHMRKYGGITSYENIAFQVDKEMEEDEEESMM</sequence>
<dbReference type="PANTHER" id="PTHR11616">
    <property type="entry name" value="SODIUM/CHLORIDE DEPENDENT TRANSPORTER"/>
    <property type="match status" value="1"/>
</dbReference>
<dbReference type="RefSeq" id="XP_020662464.1">
    <property type="nucleotide sequence ID" value="XM_020806805.2"/>
</dbReference>
<evidence type="ECO:0000313" key="12">
    <source>
        <dbReference type="RefSeq" id="XP_020662464.1"/>
    </source>
</evidence>
<evidence type="ECO:0000256" key="4">
    <source>
        <dbReference type="ARBA" id="ARBA00022989"/>
    </source>
</evidence>
<feature type="transmembrane region" description="Helical" evidence="10">
    <location>
        <begin position="500"/>
        <end position="519"/>
    </location>
</feature>
<feature type="binding site" evidence="6">
    <location>
        <position position="52"/>
    </location>
    <ligand>
        <name>Na(+)</name>
        <dbReference type="ChEBI" id="CHEBI:29101"/>
        <label>1</label>
    </ligand>
</feature>
<dbReference type="PANTHER" id="PTHR11616:SF231">
    <property type="entry name" value="SODIUM-DEPENDENT PROLINE TRANSPORTER"/>
    <property type="match status" value="1"/>
</dbReference>
<organism evidence="11 12">
    <name type="scientific">Pogona vitticeps</name>
    <name type="common">central bearded dragon</name>
    <dbReference type="NCBI Taxonomy" id="103695"/>
    <lineage>
        <taxon>Eukaryota</taxon>
        <taxon>Metazoa</taxon>
        <taxon>Chordata</taxon>
        <taxon>Craniata</taxon>
        <taxon>Vertebrata</taxon>
        <taxon>Euteleostomi</taxon>
        <taxon>Lepidosauria</taxon>
        <taxon>Squamata</taxon>
        <taxon>Bifurcata</taxon>
        <taxon>Unidentata</taxon>
        <taxon>Episquamata</taxon>
        <taxon>Toxicofera</taxon>
        <taxon>Iguania</taxon>
        <taxon>Acrodonta</taxon>
        <taxon>Agamidae</taxon>
        <taxon>Amphibolurinae</taxon>
        <taxon>Pogona</taxon>
    </lineage>
</organism>
<evidence type="ECO:0000256" key="5">
    <source>
        <dbReference type="ARBA" id="ARBA00023136"/>
    </source>
</evidence>
<feature type="binding site" evidence="6">
    <location>
        <position position="59"/>
    </location>
    <ligand>
        <name>Na(+)</name>
        <dbReference type="ChEBI" id="CHEBI:29101"/>
        <label>1</label>
    </ligand>
</feature>
<feature type="binding site" evidence="6">
    <location>
        <position position="298"/>
    </location>
    <ligand>
        <name>Na(+)</name>
        <dbReference type="ChEBI" id="CHEBI:29101"/>
        <label>1</label>
    </ligand>
</feature>
<feature type="binding site" evidence="6">
    <location>
        <position position="330"/>
    </location>
    <ligand>
        <name>Na(+)</name>
        <dbReference type="ChEBI" id="CHEBI:29101"/>
        <label>1</label>
    </ligand>
</feature>
<dbReference type="AlphaFoldDB" id="A0A6J0UW76"/>
<dbReference type="PROSITE" id="PS00754">
    <property type="entry name" value="NA_NEUROTRAN_SYMP_2"/>
    <property type="match status" value="1"/>
</dbReference>
<dbReference type="InParanoid" id="A0A6J0UW76"/>
<dbReference type="InterPro" id="IPR037272">
    <property type="entry name" value="SNS_sf"/>
</dbReference>
<protein>
    <recommendedName>
        <fullName evidence="8">Transporter</fullName>
    </recommendedName>
</protein>
<reference evidence="12" key="2">
    <citation type="submission" date="2025-08" db="UniProtKB">
        <authorList>
            <consortium name="RefSeq"/>
        </authorList>
    </citation>
    <scope>IDENTIFICATION</scope>
</reference>
<feature type="transmembrane region" description="Helical" evidence="10">
    <location>
        <begin position="324"/>
        <end position="348"/>
    </location>
</feature>
<feature type="transmembrane region" description="Helical" evidence="10">
    <location>
        <begin position="118"/>
        <end position="146"/>
    </location>
</feature>
<dbReference type="GeneID" id="110086095"/>
<dbReference type="GO" id="GO:0005886">
    <property type="term" value="C:plasma membrane"/>
    <property type="evidence" value="ECO:0007669"/>
    <property type="project" value="TreeGrafter"/>
</dbReference>
<dbReference type="GO" id="GO:0005283">
    <property type="term" value="F:amino acid:sodium symporter activity"/>
    <property type="evidence" value="ECO:0007669"/>
    <property type="project" value="TreeGrafter"/>
</dbReference>
<feature type="transmembrane region" description="Helical" evidence="10">
    <location>
        <begin position="539"/>
        <end position="560"/>
    </location>
</feature>
<keyword evidence="11" id="KW-1185">Reference proteome</keyword>
<dbReference type="Proteomes" id="UP001652642">
    <property type="component" value="Chromosome 2"/>
</dbReference>
<keyword evidence="5 10" id="KW-0472">Membrane</keyword>
<evidence type="ECO:0000256" key="3">
    <source>
        <dbReference type="ARBA" id="ARBA00022692"/>
    </source>
</evidence>
<comment type="similarity">
    <text evidence="8">Belongs to the sodium:neurotransmitter symporter (SNF) (TC 2.A.22) family.</text>
</comment>
<evidence type="ECO:0000256" key="6">
    <source>
        <dbReference type="PIRSR" id="PIRSR600175-1"/>
    </source>
</evidence>
<dbReference type="Pfam" id="PF00209">
    <property type="entry name" value="SNF"/>
    <property type="match status" value="1"/>
</dbReference>
<keyword evidence="6" id="KW-0915">Sodium</keyword>
<feature type="transmembrane region" description="Helical" evidence="10">
    <location>
        <begin position="425"/>
        <end position="450"/>
    </location>
</feature>
<feature type="binding site" evidence="6">
    <location>
        <position position="395"/>
    </location>
    <ligand>
        <name>Na(+)</name>
        <dbReference type="ChEBI" id="CHEBI:29101"/>
        <label>1</label>
    </ligand>
</feature>
<evidence type="ECO:0000256" key="7">
    <source>
        <dbReference type="PIRSR" id="PIRSR600175-2"/>
    </source>
</evidence>
<comment type="subcellular location">
    <subcellularLocation>
        <location evidence="1">Membrane</location>
        <topology evidence="1">Multi-pass membrane protein</topology>
    </subcellularLocation>
</comment>
<feature type="transmembrane region" description="Helical" evidence="10">
    <location>
        <begin position="291"/>
        <end position="312"/>
    </location>
</feature>
<dbReference type="SUPFAM" id="SSF161070">
    <property type="entry name" value="SNF-like"/>
    <property type="match status" value="1"/>
</dbReference>
<feature type="transmembrane region" description="Helical" evidence="10">
    <location>
        <begin position="76"/>
        <end position="97"/>
    </location>
</feature>
<evidence type="ECO:0000256" key="9">
    <source>
        <dbReference type="SAM" id="MobiDB-lite"/>
    </source>
</evidence>
<feature type="binding site" evidence="6">
    <location>
        <position position="399"/>
    </location>
    <ligand>
        <name>Na(+)</name>
        <dbReference type="ChEBI" id="CHEBI:29101"/>
        <label>1</label>
    </ligand>
</feature>
<feature type="disulfide bond" evidence="7">
    <location>
        <begin position="157"/>
        <end position="166"/>
    </location>
</feature>